<dbReference type="PANTHER" id="PTHR43420:SF47">
    <property type="entry name" value="N-ACETYLTRANSFERASE DOMAIN-CONTAINING PROTEIN"/>
    <property type="match status" value="1"/>
</dbReference>
<keyword evidence="1" id="KW-0808">Transferase</keyword>
<dbReference type="Gene3D" id="1.10.287.900">
    <property type="entry name" value="The crystal structure of the spermine/spermidine acetyltransferase from enterococcus faecali"/>
    <property type="match status" value="1"/>
</dbReference>
<dbReference type="InterPro" id="IPR027455">
    <property type="entry name" value="Sper_AcTfrase_N"/>
</dbReference>
<dbReference type="SUPFAM" id="SSF55729">
    <property type="entry name" value="Acyl-CoA N-acyltransferases (Nat)"/>
    <property type="match status" value="1"/>
</dbReference>
<feature type="domain" description="N-acetyltransferase" evidence="3">
    <location>
        <begin position="3"/>
        <end position="155"/>
    </location>
</feature>
<evidence type="ECO:0000256" key="1">
    <source>
        <dbReference type="ARBA" id="ARBA00022679"/>
    </source>
</evidence>
<accession>A0AA44Z5J6</accession>
<evidence type="ECO:0000313" key="4">
    <source>
        <dbReference type="EMBL" id="PUV98961.1"/>
    </source>
</evidence>
<reference evidence="4 5" key="1">
    <citation type="submission" date="2017-04" db="EMBL/GenBank/DDBJ databases">
        <title>Cronobacter sakazakii, ST83 Lineage Isolates.</title>
        <authorList>
            <person name="Chase H."/>
            <person name="Tall B."/>
            <person name="Gopinath G."/>
            <person name="Lehner A."/>
        </authorList>
    </citation>
    <scope>NUCLEOTIDE SEQUENCE [LARGE SCALE GENOMIC DNA]</scope>
    <source>
        <strain evidence="4 5">MOD1_Comp15</strain>
    </source>
</reference>
<organism evidence="4 5">
    <name type="scientific">Cronobacter sakazakii</name>
    <name type="common">Enterobacter sakazakii</name>
    <dbReference type="NCBI Taxonomy" id="28141"/>
    <lineage>
        <taxon>Bacteria</taxon>
        <taxon>Pseudomonadati</taxon>
        <taxon>Pseudomonadota</taxon>
        <taxon>Gammaproteobacteria</taxon>
        <taxon>Enterobacterales</taxon>
        <taxon>Enterobacteriaceae</taxon>
        <taxon>Cronobacter</taxon>
    </lineage>
</organism>
<dbReference type="Pfam" id="PF00583">
    <property type="entry name" value="Acetyltransf_1"/>
    <property type="match status" value="1"/>
</dbReference>
<sequence>MKLRICEITKENRHEIANLKVTEEQHKFIESTVGNCLVDAETKYKEDAVSVGLYDADIPIGYAMYGWFEEEEKAVYLNQFVIDSACQGKGYAKPLLCLLMEHFKPEYNCKVMYLSIHPENKLAQKSYESIGFRLIGEIEDEWLHGKGFIMKRMLSK</sequence>
<dbReference type="RefSeq" id="WP_085108263.1">
    <property type="nucleotide sequence ID" value="NZ_NCTU01000162.1"/>
</dbReference>
<dbReference type="Gene3D" id="3.40.630.30">
    <property type="match status" value="1"/>
</dbReference>
<dbReference type="PANTHER" id="PTHR43420">
    <property type="entry name" value="ACETYLTRANSFERASE"/>
    <property type="match status" value="1"/>
</dbReference>
<proteinExistence type="predicted"/>
<evidence type="ECO:0000256" key="2">
    <source>
        <dbReference type="ARBA" id="ARBA00023315"/>
    </source>
</evidence>
<dbReference type="InterPro" id="IPR000182">
    <property type="entry name" value="GNAT_dom"/>
</dbReference>
<dbReference type="CDD" id="cd04301">
    <property type="entry name" value="NAT_SF"/>
    <property type="match status" value="1"/>
</dbReference>
<evidence type="ECO:0000259" key="3">
    <source>
        <dbReference type="PROSITE" id="PS51186"/>
    </source>
</evidence>
<dbReference type="EMBL" id="NCTU01000162">
    <property type="protein sequence ID" value="PUV98961.1"/>
    <property type="molecule type" value="Genomic_DNA"/>
</dbReference>
<dbReference type="InterPro" id="IPR050680">
    <property type="entry name" value="YpeA/RimI_acetyltransf"/>
</dbReference>
<gene>
    <name evidence="4" type="ORF">B7T07_23120</name>
</gene>
<comment type="caution">
    <text evidence="4">The sequence shown here is derived from an EMBL/GenBank/DDBJ whole genome shotgun (WGS) entry which is preliminary data.</text>
</comment>
<evidence type="ECO:0000313" key="5">
    <source>
        <dbReference type="Proteomes" id="UP000244856"/>
    </source>
</evidence>
<dbReference type="AlphaFoldDB" id="A0AA44Z5J6"/>
<dbReference type="Proteomes" id="UP000244856">
    <property type="component" value="Unassembled WGS sequence"/>
</dbReference>
<keyword evidence="2" id="KW-0012">Acyltransferase</keyword>
<dbReference type="PROSITE" id="PS51186">
    <property type="entry name" value="GNAT"/>
    <property type="match status" value="1"/>
</dbReference>
<dbReference type="GO" id="GO:0016747">
    <property type="term" value="F:acyltransferase activity, transferring groups other than amino-acyl groups"/>
    <property type="evidence" value="ECO:0007669"/>
    <property type="project" value="InterPro"/>
</dbReference>
<name>A0AA44Z5J6_CROSK</name>
<dbReference type="InterPro" id="IPR016181">
    <property type="entry name" value="Acyl_CoA_acyltransferase"/>
</dbReference>
<protein>
    <submittedName>
        <fullName evidence="4">N-acetyltransferase</fullName>
    </submittedName>
</protein>